<comment type="cofactor">
    <cofactor evidence="2">
        <name>Mg(2+)</name>
        <dbReference type="ChEBI" id="CHEBI:18420"/>
    </cofactor>
    <text evidence="2">Binds 2 magnesium ions per subunit.</text>
</comment>
<dbReference type="NCBIfam" id="TIGR00055">
    <property type="entry name" value="uppS"/>
    <property type="match status" value="1"/>
</dbReference>
<dbReference type="SUPFAM" id="SSF64005">
    <property type="entry name" value="Undecaprenyl diphosphate synthase"/>
    <property type="match status" value="1"/>
</dbReference>
<evidence type="ECO:0000256" key="2">
    <source>
        <dbReference type="HAMAP-Rule" id="MF_01139"/>
    </source>
</evidence>
<feature type="active site" evidence="2">
    <location>
        <position position="13"/>
    </location>
</feature>
<feature type="binding site" evidence="2">
    <location>
        <begin position="14"/>
        <end position="17"/>
    </location>
    <ligand>
        <name>substrate</name>
    </ligand>
</feature>
<comment type="caution">
    <text evidence="2">Lacks conserved residue(s) required for the propagation of feature annotation.</text>
</comment>
<evidence type="ECO:0000256" key="1">
    <source>
        <dbReference type="ARBA" id="ARBA00022679"/>
    </source>
</evidence>
<proteinExistence type="inferred from homology"/>
<feature type="binding site" evidence="2">
    <location>
        <position position="62"/>
    </location>
    <ligand>
        <name>substrate</name>
    </ligand>
</feature>
<dbReference type="GO" id="GO:0000287">
    <property type="term" value="F:magnesium ion binding"/>
    <property type="evidence" value="ECO:0007669"/>
    <property type="project" value="UniProtKB-UniRule"/>
</dbReference>
<dbReference type="Gene3D" id="3.40.1180.10">
    <property type="entry name" value="Decaprenyl diphosphate synthase-like"/>
    <property type="match status" value="1"/>
</dbReference>
<dbReference type="KEGG" id="cpri:FZC34_00255"/>
<sequence>MTKSLKHIAFIMDGNRRWAKANRLNARQGHETGLKNMMKIIKYCDLMNLKYASFYTFSQENWFRNIKEIYGIFYLIDNYGDKMIEEWKESNVNVRIIGDKYNLPYKVKNWIDKVIDSTQKCTGLNVSLVVNYSGRQEIIHAVNQILQNAEKKVDSKVLQKYLYTNGMPDPDLCIRTGYESRLSNFFLWQIAYTEIEFADVLWPDFSEEILGNIIAKYNKKDRRFGM</sequence>
<feature type="binding site" evidence="2">
    <location>
        <position position="13"/>
    </location>
    <ligand>
        <name>Mg(2+)</name>
        <dbReference type="ChEBI" id="CHEBI:18420"/>
    </ligand>
</feature>
<keyword evidence="2" id="KW-0479">Metal-binding</keyword>
<protein>
    <recommendedName>
        <fullName evidence="2">Isoprenyl transferase</fullName>
        <ecNumber evidence="2">2.5.1.-</ecNumber>
    </recommendedName>
</protein>
<comment type="similarity">
    <text evidence="2">Belongs to the UPP synthase family.</text>
</comment>
<feature type="binding site" evidence="2">
    <location>
        <position position="194"/>
    </location>
    <ligand>
        <name>Mg(2+)</name>
        <dbReference type="ChEBI" id="CHEBI:18420"/>
    </ligand>
</feature>
<keyword evidence="1 2" id="KW-0808">Transferase</keyword>
<gene>
    <name evidence="3" type="primary">uppS</name>
    <name evidence="3" type="ORF">FZC34_00255</name>
</gene>
<dbReference type="HAMAP" id="MF_01139">
    <property type="entry name" value="ISPT"/>
    <property type="match status" value="1"/>
</dbReference>
<dbReference type="Proteomes" id="UP000325004">
    <property type="component" value="Chromosome"/>
</dbReference>
<comment type="subunit">
    <text evidence="2">Homodimer.</text>
</comment>
<evidence type="ECO:0000313" key="3">
    <source>
        <dbReference type="EMBL" id="QEK38358.1"/>
    </source>
</evidence>
<dbReference type="EMBL" id="CP043316">
    <property type="protein sequence ID" value="QEK38358.1"/>
    <property type="molecule type" value="Genomic_DNA"/>
</dbReference>
<dbReference type="GO" id="GO:0016094">
    <property type="term" value="P:polyprenol biosynthetic process"/>
    <property type="evidence" value="ECO:0007669"/>
    <property type="project" value="TreeGrafter"/>
</dbReference>
<feature type="binding site" evidence="2">
    <location>
        <begin position="181"/>
        <end position="183"/>
    </location>
    <ligand>
        <name>substrate</name>
    </ligand>
</feature>
<dbReference type="Pfam" id="PF01255">
    <property type="entry name" value="Prenyltransf"/>
    <property type="match status" value="1"/>
</dbReference>
<name>A0A5C0UE95_9PROT</name>
<dbReference type="InterPro" id="IPR001441">
    <property type="entry name" value="UPP_synth-like"/>
</dbReference>
<dbReference type="GO" id="GO:0045547">
    <property type="term" value="F:ditrans,polycis-polyprenyl diphosphate synthase [(2E,6E)-farnesyl diphosphate specific] activity"/>
    <property type="evidence" value="ECO:0007669"/>
    <property type="project" value="TreeGrafter"/>
</dbReference>
<keyword evidence="2" id="KW-0460">Magnesium</keyword>
<feature type="binding site" evidence="2">
    <location>
        <begin position="58"/>
        <end position="60"/>
    </location>
    <ligand>
        <name>substrate</name>
    </ligand>
</feature>
<keyword evidence="4" id="KW-1185">Reference proteome</keyword>
<feature type="binding site" evidence="2">
    <location>
        <position position="30"/>
    </location>
    <ligand>
        <name>substrate</name>
    </ligand>
</feature>
<organism evidence="3 4">
    <name type="scientific">Candidatus Cytomitobacter primus</name>
    <dbReference type="NCBI Taxonomy" id="2066024"/>
    <lineage>
        <taxon>Bacteria</taxon>
        <taxon>Pseudomonadati</taxon>
        <taxon>Pseudomonadota</taxon>
        <taxon>Alphaproteobacteria</taxon>
        <taxon>Holosporales</taxon>
        <taxon>Holosporaceae</taxon>
        <taxon>Candidatus Cytomitobacter</taxon>
    </lineage>
</organism>
<reference evidence="3 4" key="1">
    <citation type="submission" date="2019-08" db="EMBL/GenBank/DDBJ databases">
        <title>Highly reduced genomes of protist endosymbionts show evolutionary convergence.</title>
        <authorList>
            <person name="George E."/>
            <person name="Husnik F."/>
            <person name="Tashyreva D."/>
            <person name="Prokopchuk G."/>
            <person name="Horak A."/>
            <person name="Kwong W.K."/>
            <person name="Lukes J."/>
            <person name="Keeling P.J."/>
        </authorList>
    </citation>
    <scope>NUCLEOTIDE SEQUENCE [LARGE SCALE GENOMIC DNA]</scope>
    <source>
        <strain evidence="3">1604LC</strain>
    </source>
</reference>
<feature type="binding site" evidence="2">
    <location>
        <position position="18"/>
    </location>
    <ligand>
        <name>substrate</name>
    </ligand>
</feature>
<feature type="active site" description="Proton acceptor" evidence="2">
    <location>
        <position position="61"/>
    </location>
</feature>
<feature type="binding site" evidence="2">
    <location>
        <position position="64"/>
    </location>
    <ligand>
        <name>substrate</name>
    </ligand>
</feature>
<dbReference type="PANTHER" id="PTHR10291:SF0">
    <property type="entry name" value="DEHYDRODOLICHYL DIPHOSPHATE SYNTHASE 2"/>
    <property type="match status" value="1"/>
</dbReference>
<dbReference type="OrthoDB" id="4191603at2"/>
<dbReference type="RefSeq" id="WP_148971474.1">
    <property type="nucleotide sequence ID" value="NZ_CP043316.1"/>
</dbReference>
<dbReference type="EC" id="2.5.1.-" evidence="2"/>
<dbReference type="InterPro" id="IPR036424">
    <property type="entry name" value="UPP_synth-like_sf"/>
</dbReference>
<evidence type="ECO:0000313" key="4">
    <source>
        <dbReference type="Proteomes" id="UP000325004"/>
    </source>
</evidence>
<feature type="binding site" evidence="2">
    <location>
        <position position="175"/>
    </location>
    <ligand>
        <name>substrate</name>
    </ligand>
</feature>
<dbReference type="PANTHER" id="PTHR10291">
    <property type="entry name" value="DEHYDRODOLICHYL DIPHOSPHATE SYNTHASE FAMILY MEMBER"/>
    <property type="match status" value="1"/>
</dbReference>
<dbReference type="AlphaFoldDB" id="A0A5C0UE95"/>
<accession>A0A5C0UE95</accession>
<comment type="function">
    <text evidence="2">Catalyzes the condensation of isopentenyl diphosphate (IPP) with allylic pyrophosphates generating different type of terpenoids.</text>
</comment>
<dbReference type="CDD" id="cd00475">
    <property type="entry name" value="Cis_IPPS"/>
    <property type="match status" value="1"/>
</dbReference>